<dbReference type="Gene3D" id="3.20.20.80">
    <property type="entry name" value="Glycosidases"/>
    <property type="match status" value="1"/>
</dbReference>
<evidence type="ECO:0000313" key="3">
    <source>
        <dbReference type="Proteomes" id="UP001444661"/>
    </source>
</evidence>
<reference evidence="2 3" key="1">
    <citation type="submission" date="2023-01" db="EMBL/GenBank/DDBJ databases">
        <title>Analysis of 21 Apiospora genomes using comparative genomics revels a genus with tremendous synthesis potential of carbohydrate active enzymes and secondary metabolites.</title>
        <authorList>
            <person name="Sorensen T."/>
        </authorList>
    </citation>
    <scope>NUCLEOTIDE SEQUENCE [LARGE SCALE GENOMIC DNA]</scope>
    <source>
        <strain evidence="2 3">CBS 33761</strain>
    </source>
</reference>
<gene>
    <name evidence="2" type="ORF">PG993_005800</name>
</gene>
<evidence type="ECO:0000313" key="2">
    <source>
        <dbReference type="EMBL" id="KAK8043370.1"/>
    </source>
</evidence>
<dbReference type="InterPro" id="IPR050314">
    <property type="entry name" value="Glycosyl_Hydrlase_18"/>
</dbReference>
<accession>A0ABR1TBL2</accession>
<dbReference type="InterPro" id="IPR001223">
    <property type="entry name" value="Glyco_hydro18_cat"/>
</dbReference>
<dbReference type="SUPFAM" id="SSF51445">
    <property type="entry name" value="(Trans)glycosidases"/>
    <property type="match status" value="1"/>
</dbReference>
<protein>
    <recommendedName>
        <fullName evidence="1">GH18 domain-containing protein</fullName>
    </recommendedName>
</protein>
<sequence length="170" mass="19246">MVMMIADFILGRKDGGCPLFWPGAKYRADVEQYREFTSRASNSLQTWVAIGGWSFSDPGATRTAWTDMVSTEMSRSTFIDSLVAFMTQYGFTGTDLDWEYPETESRGGRKGDAGNLVHLVKEMPAVFGSKFGISVTLAPDYWYLRGFKPKEMELSRNIALTNYLLLTCRW</sequence>
<organism evidence="2 3">
    <name type="scientific">Apiospora rasikravindrae</name>
    <dbReference type="NCBI Taxonomy" id="990691"/>
    <lineage>
        <taxon>Eukaryota</taxon>
        <taxon>Fungi</taxon>
        <taxon>Dikarya</taxon>
        <taxon>Ascomycota</taxon>
        <taxon>Pezizomycotina</taxon>
        <taxon>Sordariomycetes</taxon>
        <taxon>Xylariomycetidae</taxon>
        <taxon>Amphisphaeriales</taxon>
        <taxon>Apiosporaceae</taxon>
        <taxon>Apiospora</taxon>
    </lineage>
</organism>
<comment type="caution">
    <text evidence="2">The sequence shown here is derived from an EMBL/GenBank/DDBJ whole genome shotgun (WGS) entry which is preliminary data.</text>
</comment>
<dbReference type="Pfam" id="PF00704">
    <property type="entry name" value="Glyco_hydro_18"/>
    <property type="match status" value="1"/>
</dbReference>
<evidence type="ECO:0000259" key="1">
    <source>
        <dbReference type="PROSITE" id="PS51910"/>
    </source>
</evidence>
<dbReference type="InterPro" id="IPR017853">
    <property type="entry name" value="GH"/>
</dbReference>
<feature type="domain" description="GH18" evidence="1">
    <location>
        <begin position="1"/>
        <end position="170"/>
    </location>
</feature>
<dbReference type="PANTHER" id="PTHR11177:SF333">
    <property type="entry name" value="CHITINASE"/>
    <property type="match status" value="1"/>
</dbReference>
<dbReference type="PROSITE" id="PS51910">
    <property type="entry name" value="GH18_2"/>
    <property type="match status" value="1"/>
</dbReference>
<dbReference type="PANTHER" id="PTHR11177">
    <property type="entry name" value="CHITINASE"/>
    <property type="match status" value="1"/>
</dbReference>
<proteinExistence type="predicted"/>
<dbReference type="EMBL" id="JAQQWK010000004">
    <property type="protein sequence ID" value="KAK8043370.1"/>
    <property type="molecule type" value="Genomic_DNA"/>
</dbReference>
<name>A0ABR1TBL2_9PEZI</name>
<keyword evidence="3" id="KW-1185">Reference proteome</keyword>
<dbReference type="Proteomes" id="UP001444661">
    <property type="component" value="Unassembled WGS sequence"/>
</dbReference>